<protein>
    <submittedName>
        <fullName evidence="7">ABC transporter ATP-binding protein</fullName>
    </submittedName>
</protein>
<comment type="caution">
    <text evidence="7">The sequence shown here is derived from an EMBL/GenBank/DDBJ whole genome shotgun (WGS) entry which is preliminary data.</text>
</comment>
<dbReference type="GO" id="GO:0015658">
    <property type="term" value="F:branched-chain amino acid transmembrane transporter activity"/>
    <property type="evidence" value="ECO:0007669"/>
    <property type="project" value="TreeGrafter"/>
</dbReference>
<organism evidence="7 8">
    <name type="scientific">Azospirillum lipoferum</name>
    <dbReference type="NCBI Taxonomy" id="193"/>
    <lineage>
        <taxon>Bacteria</taxon>
        <taxon>Pseudomonadati</taxon>
        <taxon>Pseudomonadota</taxon>
        <taxon>Alphaproteobacteria</taxon>
        <taxon>Rhodospirillales</taxon>
        <taxon>Azospirillaceae</taxon>
        <taxon>Azospirillum</taxon>
    </lineage>
</organism>
<evidence type="ECO:0000313" key="7">
    <source>
        <dbReference type="EMBL" id="KAA0595404.1"/>
    </source>
</evidence>
<dbReference type="GO" id="GO:0005524">
    <property type="term" value="F:ATP binding"/>
    <property type="evidence" value="ECO:0007669"/>
    <property type="project" value="UniProtKB-KW"/>
</dbReference>
<keyword evidence="2" id="KW-0813">Transport</keyword>
<dbReference type="InterPro" id="IPR003593">
    <property type="entry name" value="AAA+_ATPase"/>
</dbReference>
<keyword evidence="4 7" id="KW-0067">ATP-binding</keyword>
<feature type="domain" description="ABC transporter" evidence="6">
    <location>
        <begin position="6"/>
        <end position="233"/>
    </location>
</feature>
<dbReference type="InterPro" id="IPR052156">
    <property type="entry name" value="BCAA_Transport_ATP-bd_LivF"/>
</dbReference>
<dbReference type="Pfam" id="PF00005">
    <property type="entry name" value="ABC_tran"/>
    <property type="match status" value="1"/>
</dbReference>
<proteinExistence type="inferred from homology"/>
<dbReference type="CDD" id="cd03224">
    <property type="entry name" value="ABC_TM1139_LivF_branched"/>
    <property type="match status" value="1"/>
</dbReference>
<dbReference type="PROSITE" id="PS50893">
    <property type="entry name" value="ABC_TRANSPORTER_2"/>
    <property type="match status" value="1"/>
</dbReference>
<dbReference type="AlphaFoldDB" id="A0A5A9GP67"/>
<name>A0A5A9GP67_AZOLI</name>
<dbReference type="Proteomes" id="UP000324927">
    <property type="component" value="Unassembled WGS sequence"/>
</dbReference>
<dbReference type="InterPro" id="IPR017871">
    <property type="entry name" value="ABC_transporter-like_CS"/>
</dbReference>
<dbReference type="GO" id="GO:0016887">
    <property type="term" value="F:ATP hydrolysis activity"/>
    <property type="evidence" value="ECO:0007669"/>
    <property type="project" value="InterPro"/>
</dbReference>
<gene>
    <name evidence="7" type="ORF">FZ942_17440</name>
</gene>
<dbReference type="PANTHER" id="PTHR43820">
    <property type="entry name" value="HIGH-AFFINITY BRANCHED-CHAIN AMINO ACID TRANSPORT ATP-BINDING PROTEIN LIVF"/>
    <property type="match status" value="1"/>
</dbReference>
<dbReference type="OrthoDB" id="9775250at2"/>
<evidence type="ECO:0000256" key="2">
    <source>
        <dbReference type="ARBA" id="ARBA00022448"/>
    </source>
</evidence>
<evidence type="ECO:0000256" key="1">
    <source>
        <dbReference type="ARBA" id="ARBA00005417"/>
    </source>
</evidence>
<dbReference type="SMART" id="SM00382">
    <property type="entry name" value="AAA"/>
    <property type="match status" value="1"/>
</dbReference>
<dbReference type="PANTHER" id="PTHR43820:SF2">
    <property type="entry name" value="ABC TRANSPORTER ATP-BINDING PROTEIN"/>
    <property type="match status" value="1"/>
</dbReference>
<dbReference type="EMBL" id="VTTN01000006">
    <property type="protein sequence ID" value="KAA0595404.1"/>
    <property type="molecule type" value="Genomic_DNA"/>
</dbReference>
<dbReference type="InterPro" id="IPR027417">
    <property type="entry name" value="P-loop_NTPase"/>
</dbReference>
<evidence type="ECO:0000259" key="6">
    <source>
        <dbReference type="PROSITE" id="PS50893"/>
    </source>
</evidence>
<dbReference type="Gene3D" id="3.40.50.300">
    <property type="entry name" value="P-loop containing nucleotide triphosphate hydrolases"/>
    <property type="match status" value="1"/>
</dbReference>
<evidence type="ECO:0000256" key="5">
    <source>
        <dbReference type="ARBA" id="ARBA00022970"/>
    </source>
</evidence>
<dbReference type="PROSITE" id="PS00211">
    <property type="entry name" value="ABC_TRANSPORTER_1"/>
    <property type="match status" value="1"/>
</dbReference>
<dbReference type="InterPro" id="IPR003439">
    <property type="entry name" value="ABC_transporter-like_ATP-bd"/>
</dbReference>
<evidence type="ECO:0000256" key="3">
    <source>
        <dbReference type="ARBA" id="ARBA00022741"/>
    </source>
</evidence>
<keyword evidence="3" id="KW-0547">Nucleotide-binding</keyword>
<keyword evidence="5" id="KW-0029">Amino-acid transport</keyword>
<dbReference type="SUPFAM" id="SSF52540">
    <property type="entry name" value="P-loop containing nucleoside triphosphate hydrolases"/>
    <property type="match status" value="1"/>
</dbReference>
<accession>A0A5A9GP67</accession>
<reference evidence="7 8" key="1">
    <citation type="submission" date="2019-08" db="EMBL/GenBank/DDBJ databases">
        <authorList>
            <person name="Grouzdev D."/>
            <person name="Tikhonova E."/>
            <person name="Kravchenko I."/>
        </authorList>
    </citation>
    <scope>NUCLEOTIDE SEQUENCE [LARGE SCALE GENOMIC DNA]</scope>
    <source>
        <strain evidence="7 8">59b</strain>
    </source>
</reference>
<evidence type="ECO:0000313" key="8">
    <source>
        <dbReference type="Proteomes" id="UP000324927"/>
    </source>
</evidence>
<dbReference type="RefSeq" id="WP_149232345.1">
    <property type="nucleotide sequence ID" value="NZ_JALJXJ010000007.1"/>
</dbReference>
<dbReference type="GO" id="GO:0015807">
    <property type="term" value="P:L-amino acid transport"/>
    <property type="evidence" value="ECO:0007669"/>
    <property type="project" value="TreeGrafter"/>
</dbReference>
<evidence type="ECO:0000256" key="4">
    <source>
        <dbReference type="ARBA" id="ARBA00022840"/>
    </source>
</evidence>
<keyword evidence="8" id="KW-1185">Reference proteome</keyword>
<sequence>MVEPLLSVRSLSAGYGDASVLDEVSFELEEGGALALLGRNGMGKSTLLATLMGHTLRRGGTIALRGRPVERLAPHLRPAAGFGWVPQERDIFPSLTVEENLTVAARRGPWTLARVHELFPRLRERRSNLGSQLSGGEQQMLAIGRALMLNPALVLLDEPLEGLAPVIVEELSAAIRRMVEREGLAIILVEQHAHIALGLTRDAIVLERGRIVHRAPSATLAQDHATLERYVGMRVAAKAA</sequence>
<comment type="similarity">
    <text evidence="1">Belongs to the ABC transporter superfamily.</text>
</comment>